<dbReference type="InterPro" id="IPR041726">
    <property type="entry name" value="ACAD10_11_N"/>
</dbReference>
<dbReference type="RefSeq" id="WP_239483221.1">
    <property type="nucleotide sequence ID" value="NZ_QJJY01000018.1"/>
</dbReference>
<dbReference type="GO" id="GO:0016301">
    <property type="term" value="F:kinase activity"/>
    <property type="evidence" value="ECO:0007669"/>
    <property type="project" value="UniProtKB-KW"/>
</dbReference>
<evidence type="ECO:0000259" key="1">
    <source>
        <dbReference type="Pfam" id="PF01636"/>
    </source>
</evidence>
<gene>
    <name evidence="2" type="ORF">NA66_10185</name>
</gene>
<dbReference type="SUPFAM" id="SSF56112">
    <property type="entry name" value="Protein kinase-like (PK-like)"/>
    <property type="match status" value="1"/>
</dbReference>
<dbReference type="Gene3D" id="3.90.1200.10">
    <property type="match status" value="1"/>
</dbReference>
<feature type="domain" description="Aminoglycoside phosphotransferase" evidence="1">
    <location>
        <begin position="43"/>
        <end position="263"/>
    </location>
</feature>
<dbReference type="PANTHER" id="PTHR47829">
    <property type="entry name" value="HYDROLASE, PUTATIVE (AFU_ORTHOLOGUE AFUA_1G12880)-RELATED"/>
    <property type="match status" value="1"/>
</dbReference>
<evidence type="ECO:0000313" key="3">
    <source>
        <dbReference type="Proteomes" id="UP000247755"/>
    </source>
</evidence>
<keyword evidence="2" id="KW-0418">Kinase</keyword>
<dbReference type="CDD" id="cd05154">
    <property type="entry name" value="ACAD10_11_N-like"/>
    <property type="match status" value="1"/>
</dbReference>
<keyword evidence="2" id="KW-0808">Transferase</keyword>
<dbReference type="EMBL" id="QJJY01000018">
    <property type="protein sequence ID" value="PXX28605.1"/>
    <property type="molecule type" value="Genomic_DNA"/>
</dbReference>
<reference evidence="2 3" key="1">
    <citation type="submission" date="2018-05" db="EMBL/GenBank/DDBJ databases">
        <title>Comparative genomics of bacterial root endophytes of switchgrass collected from native prairies over two seasons.</title>
        <authorList>
            <person name="Tang Y."/>
        </authorList>
    </citation>
    <scope>NUCLEOTIDE SEQUENCE [LARGE SCALE GENOMIC DNA]</scope>
    <source>
        <strain evidence="2 3">NFIX32</strain>
    </source>
</reference>
<dbReference type="PANTHER" id="PTHR47829:SF3">
    <property type="entry name" value="AMINOGLYCOSIDE PHOSPHOTRANSFERASE DOMAIN-CONTAINING PROTEIN"/>
    <property type="match status" value="1"/>
</dbReference>
<dbReference type="InterPro" id="IPR011009">
    <property type="entry name" value="Kinase-like_dom_sf"/>
</dbReference>
<protein>
    <submittedName>
        <fullName evidence="2">Aminoglycoside phosphotransferase (APT) family kinase protein</fullName>
    </submittedName>
</protein>
<evidence type="ECO:0000313" key="2">
    <source>
        <dbReference type="EMBL" id="PXX28605.1"/>
    </source>
</evidence>
<dbReference type="InterPro" id="IPR052898">
    <property type="entry name" value="ACAD10-like"/>
</dbReference>
<organism evidence="2 3">
    <name type="scientific">Burkholderia pyrrocinia</name>
    <name type="common">Pseudomonas pyrrocinia</name>
    <dbReference type="NCBI Taxonomy" id="60550"/>
    <lineage>
        <taxon>Bacteria</taxon>
        <taxon>Pseudomonadati</taxon>
        <taxon>Pseudomonadota</taxon>
        <taxon>Betaproteobacteria</taxon>
        <taxon>Burkholderiales</taxon>
        <taxon>Burkholderiaceae</taxon>
        <taxon>Burkholderia</taxon>
        <taxon>Burkholderia cepacia complex</taxon>
    </lineage>
</organism>
<sequence>MDKSSTDTRAHEAAIRRAPDFDVRRLESWLGGNLRGFSGPLEASQFSGGQSNPTYLLTTPSARYVLRRKPSGTLLPSAHAIDREYRLIRALNGSAVPVAHAHCYCDDVSVIGAEFYVMSYVEGRVLWEPSLPGMTPNERRLVFDEMNRVMAALHTVDIDALGLRDFGRTGSYFERQVSRWTKQYRASETRHIASIERLIEWLPHHLPSAERTSLVHGDFRLDNMIFAPDEPRVVAVLDWELSTLGDPLADFAYLCLAWHLPAAGSRGLADLTDADKVSLGIPHEAEFVSAYCRRTGIEEIGTREWNFYLAYNFFRVAAIRQGIMKRALDGNASSDQAFEHGRLAAAMGDLGWGCAERAMAA</sequence>
<dbReference type="AlphaFoldDB" id="A0A318IE50"/>
<name>A0A318IE50_BURPY</name>
<dbReference type="Gene3D" id="3.30.200.20">
    <property type="entry name" value="Phosphorylase Kinase, domain 1"/>
    <property type="match status" value="1"/>
</dbReference>
<accession>A0A318IE50</accession>
<comment type="caution">
    <text evidence="2">The sequence shown here is derived from an EMBL/GenBank/DDBJ whole genome shotgun (WGS) entry which is preliminary data.</text>
</comment>
<dbReference type="InterPro" id="IPR002575">
    <property type="entry name" value="Aminoglycoside_PTrfase"/>
</dbReference>
<dbReference type="Pfam" id="PF01636">
    <property type="entry name" value="APH"/>
    <property type="match status" value="1"/>
</dbReference>
<proteinExistence type="predicted"/>
<dbReference type="Proteomes" id="UP000247755">
    <property type="component" value="Unassembled WGS sequence"/>
</dbReference>